<accession>A0A4R6SWC9</accession>
<protein>
    <submittedName>
        <fullName evidence="4">Carboxypeptidase-like protein</fullName>
    </submittedName>
</protein>
<evidence type="ECO:0000259" key="3">
    <source>
        <dbReference type="Pfam" id="PF14905"/>
    </source>
</evidence>
<feature type="domain" description="Outer membrane protein beta-barrel" evidence="3">
    <location>
        <begin position="417"/>
        <end position="773"/>
    </location>
</feature>
<feature type="signal peptide" evidence="2">
    <location>
        <begin position="1"/>
        <end position="28"/>
    </location>
</feature>
<evidence type="ECO:0000256" key="1">
    <source>
        <dbReference type="SAM" id="MobiDB-lite"/>
    </source>
</evidence>
<feature type="compositionally biased region" description="Polar residues" evidence="1">
    <location>
        <begin position="332"/>
        <end position="341"/>
    </location>
</feature>
<dbReference type="EMBL" id="SNYC01000005">
    <property type="protein sequence ID" value="TDQ08432.1"/>
    <property type="molecule type" value="Genomic_DNA"/>
</dbReference>
<feature type="chain" id="PRO_5020367322" evidence="2">
    <location>
        <begin position="29"/>
        <end position="951"/>
    </location>
</feature>
<keyword evidence="2" id="KW-0732">Signal</keyword>
<organism evidence="4 5">
    <name type="scientific">Pedobacter metabolipauper</name>
    <dbReference type="NCBI Taxonomy" id="425513"/>
    <lineage>
        <taxon>Bacteria</taxon>
        <taxon>Pseudomonadati</taxon>
        <taxon>Bacteroidota</taxon>
        <taxon>Sphingobacteriia</taxon>
        <taxon>Sphingobacteriales</taxon>
        <taxon>Sphingobacteriaceae</taxon>
        <taxon>Pedobacter</taxon>
    </lineage>
</organism>
<dbReference type="Proteomes" id="UP000295620">
    <property type="component" value="Unassembled WGS sequence"/>
</dbReference>
<keyword evidence="4" id="KW-0121">Carboxypeptidase</keyword>
<dbReference type="SUPFAM" id="SSF56935">
    <property type="entry name" value="Porins"/>
    <property type="match status" value="1"/>
</dbReference>
<name>A0A4R6SWC9_9SPHI</name>
<feature type="region of interest" description="Disordered" evidence="1">
    <location>
        <begin position="332"/>
        <end position="352"/>
    </location>
</feature>
<evidence type="ECO:0000256" key="2">
    <source>
        <dbReference type="SAM" id="SignalP"/>
    </source>
</evidence>
<reference evidence="4 5" key="1">
    <citation type="submission" date="2019-03" db="EMBL/GenBank/DDBJ databases">
        <title>Genomic Encyclopedia of Archaeal and Bacterial Type Strains, Phase II (KMG-II): from individual species to whole genera.</title>
        <authorList>
            <person name="Goeker M."/>
        </authorList>
    </citation>
    <scope>NUCLEOTIDE SEQUENCE [LARGE SCALE GENOMIC DNA]</scope>
    <source>
        <strain evidence="4 5">DSM 19035</strain>
    </source>
</reference>
<keyword evidence="5" id="KW-1185">Reference proteome</keyword>
<keyword evidence="4" id="KW-0378">Hydrolase</keyword>
<dbReference type="Pfam" id="PF14905">
    <property type="entry name" value="OMP_b-brl_3"/>
    <property type="match status" value="1"/>
</dbReference>
<proteinExistence type="predicted"/>
<dbReference type="OrthoDB" id="1086219at2"/>
<comment type="caution">
    <text evidence="4">The sequence shown here is derived from an EMBL/GenBank/DDBJ whole genome shotgun (WGS) entry which is preliminary data.</text>
</comment>
<keyword evidence="4" id="KW-0645">Protease</keyword>
<dbReference type="AlphaFoldDB" id="A0A4R6SWC9"/>
<dbReference type="InterPro" id="IPR008969">
    <property type="entry name" value="CarboxyPept-like_regulatory"/>
</dbReference>
<evidence type="ECO:0000313" key="5">
    <source>
        <dbReference type="Proteomes" id="UP000295620"/>
    </source>
</evidence>
<dbReference type="Pfam" id="PF13715">
    <property type="entry name" value="CarbopepD_reg_2"/>
    <property type="match status" value="1"/>
</dbReference>
<dbReference type="GO" id="GO:0004180">
    <property type="term" value="F:carboxypeptidase activity"/>
    <property type="evidence" value="ECO:0007669"/>
    <property type="project" value="UniProtKB-KW"/>
</dbReference>
<dbReference type="Gene3D" id="2.60.40.1120">
    <property type="entry name" value="Carboxypeptidase-like, regulatory domain"/>
    <property type="match status" value="1"/>
</dbReference>
<sequence length="951" mass="104713">MYYNLTPLKKICAFTLLFICTGVFQLLAQHNRKVSGSVTDTAKTAIPNVKVMIIADQDTLGTETDDDGNFSISKISAAKFSVKVSILGYQDFTAGYTFTEKEKHKRLGNIIIKMSSNMLKEVVISAKPNPIRFMQDTIEYNAAAFQVNEGDNVADLIKQFPGIEVDEDYNVKTMGKEMVKLRINGKDFFTNNVKDFIGKLPAGMVSKIHVIDDFGDEANFTGLKIGEPRKMLNIVTKPGMSRGVFGNLSANAGTNEMIGSRSQMNLWKDNKQSSANVNVSTLNNGAGINKSTGIGLSHNDNLGKGTQGGFSYNFSNNSSAFIREQVSESLNPEGNFINNSKSEGDNGASRHALNWNINHSNNKVFLQGSVNSSYSRSDNQNMSLSNQSGLIRQDLQNSNRSTGSSPNLSTSLSFSKRLKNKKNGFSANTSISLSGSNSDQNIRTNTLYYDKNTGALLKDSLLNRDLNSNSDRQNFNFGFNYSIGLKRPKDTLARKSLNFSYSGSASRSISKVSTFVFDNTNSEVSFVDSLSTSFSNLSLNQSIGSNYNYNSNKTRYNFGFNASPNILTNRDLRLFKTTKNNTFNYSPSMNFSRTLKSGKTLSINYQGSNINPTINQLQPVRNTQNLQNIVVGNPDLKASFRHNMNANFNYAHIKSGRSLQAGINASATQREIVDHVLLLPDTLNSLKQITRYENVNGNYQLSGNYNLYIPIKKSKYSIGYSGSLGFSNRAIIFNNQKAFGKGFNFSQQLNGTISLKKISLNTIASYSITNNNNMSSMRFSEYQPIGIGQISAPTFFRTTNFSTSMSGSLRLKKLTLVTSLSYNTNHNNTTAEESIRDISTINMSLSGHLTIMKSCLVNLSAAKSNNYGYALANSNPLLINASLSKSFLKNKSLSLAISGNDLLGQGNNISRIVAGNTIIDSRDRQQTRVISMSLGYNLSRFGGRNFRVDAD</sequence>
<dbReference type="InterPro" id="IPR041700">
    <property type="entry name" value="OMP_b-brl_3"/>
</dbReference>
<evidence type="ECO:0000313" key="4">
    <source>
        <dbReference type="EMBL" id="TDQ08432.1"/>
    </source>
</evidence>
<dbReference type="SUPFAM" id="SSF49464">
    <property type="entry name" value="Carboxypeptidase regulatory domain-like"/>
    <property type="match status" value="1"/>
</dbReference>
<gene>
    <name evidence="4" type="ORF">ATK78_2945</name>
</gene>